<name>A0A4Z2IG47_9TELE</name>
<comment type="caution">
    <text evidence="1">The sequence shown here is derived from an EMBL/GenBank/DDBJ whole genome shotgun (WGS) entry which is preliminary data.</text>
</comment>
<reference evidence="1 2" key="1">
    <citation type="submission" date="2019-03" db="EMBL/GenBank/DDBJ databases">
        <title>First draft genome of Liparis tanakae, snailfish: a comprehensive survey of snailfish specific genes.</title>
        <authorList>
            <person name="Kim W."/>
            <person name="Song I."/>
            <person name="Jeong J.-H."/>
            <person name="Kim D."/>
            <person name="Kim S."/>
            <person name="Ryu S."/>
            <person name="Song J.Y."/>
            <person name="Lee S.K."/>
        </authorList>
    </citation>
    <scope>NUCLEOTIDE SEQUENCE [LARGE SCALE GENOMIC DNA]</scope>
    <source>
        <tissue evidence="1">Muscle</tissue>
    </source>
</reference>
<keyword evidence="2" id="KW-1185">Reference proteome</keyword>
<dbReference type="AlphaFoldDB" id="A0A4Z2IG47"/>
<evidence type="ECO:0000313" key="1">
    <source>
        <dbReference type="EMBL" id="TNN76272.1"/>
    </source>
</evidence>
<dbReference type="Proteomes" id="UP000314294">
    <property type="component" value="Unassembled WGS sequence"/>
</dbReference>
<organism evidence="1 2">
    <name type="scientific">Liparis tanakae</name>
    <name type="common">Tanaka's snailfish</name>
    <dbReference type="NCBI Taxonomy" id="230148"/>
    <lineage>
        <taxon>Eukaryota</taxon>
        <taxon>Metazoa</taxon>
        <taxon>Chordata</taxon>
        <taxon>Craniata</taxon>
        <taxon>Vertebrata</taxon>
        <taxon>Euteleostomi</taxon>
        <taxon>Actinopterygii</taxon>
        <taxon>Neopterygii</taxon>
        <taxon>Teleostei</taxon>
        <taxon>Neoteleostei</taxon>
        <taxon>Acanthomorphata</taxon>
        <taxon>Eupercaria</taxon>
        <taxon>Perciformes</taxon>
        <taxon>Cottioidei</taxon>
        <taxon>Cottales</taxon>
        <taxon>Liparidae</taxon>
        <taxon>Liparis</taxon>
    </lineage>
</organism>
<accession>A0A4Z2IG47</accession>
<protein>
    <submittedName>
        <fullName evidence="1">Uncharacterized protein</fullName>
    </submittedName>
</protein>
<proteinExistence type="predicted"/>
<evidence type="ECO:0000313" key="2">
    <source>
        <dbReference type="Proteomes" id="UP000314294"/>
    </source>
</evidence>
<dbReference type="EMBL" id="SRLO01000095">
    <property type="protein sequence ID" value="TNN76272.1"/>
    <property type="molecule type" value="Genomic_DNA"/>
</dbReference>
<sequence>MKLFWFFLAPHSKGYPADNVNILTCKHKGGNKPQGRIAHIGRLHSSSSSPVPSCRLVPMPQAYTEPGGSSQQLEPQTYTVPSSVSAAVWLSPADTWTTFSDNAQLSDIPLAKNKNLTWVLAMTPEVLGCNSCREAASMAPCQTIPPHGQHAKESEYAHQCAGVRLYLVSAEPICVRMASHCSRLCQVRPVCRGGWSSLPLLSWMKRSLSGAQGRLLSFRASVSFLLTLLARAPG</sequence>
<gene>
    <name evidence="1" type="ORF">EYF80_013560</name>
</gene>